<organism evidence="1 2">
    <name type="scientific">Arcicella aquatica</name>
    <dbReference type="NCBI Taxonomy" id="217141"/>
    <lineage>
        <taxon>Bacteria</taxon>
        <taxon>Pseudomonadati</taxon>
        <taxon>Bacteroidota</taxon>
        <taxon>Cytophagia</taxon>
        <taxon>Cytophagales</taxon>
        <taxon>Flectobacillaceae</taxon>
        <taxon>Arcicella</taxon>
    </lineage>
</organism>
<name>A0ABU5QML0_9BACT</name>
<dbReference type="PRINTS" id="PR01950">
    <property type="entry name" value="LANCSUPER"/>
</dbReference>
<comment type="caution">
    <text evidence="1">The sequence shown here is derived from an EMBL/GenBank/DDBJ whole genome shotgun (WGS) entry which is preliminary data.</text>
</comment>
<dbReference type="Gene3D" id="1.50.10.20">
    <property type="match status" value="1"/>
</dbReference>
<dbReference type="InterPro" id="IPR007822">
    <property type="entry name" value="LANC-like"/>
</dbReference>
<accession>A0ABU5QML0</accession>
<dbReference type="SUPFAM" id="SSF158745">
    <property type="entry name" value="LanC-like"/>
    <property type="match status" value="1"/>
</dbReference>
<keyword evidence="2" id="KW-1185">Reference proteome</keyword>
<dbReference type="PRINTS" id="PR01955">
    <property type="entry name" value="LANCFRANKIA"/>
</dbReference>
<protein>
    <submittedName>
        <fullName evidence="1">Lanthionine synthetase LanC family protein</fullName>
    </submittedName>
</protein>
<proteinExistence type="predicted"/>
<dbReference type="SMART" id="SM01260">
    <property type="entry name" value="LANC_like"/>
    <property type="match status" value="1"/>
</dbReference>
<evidence type="ECO:0000313" key="1">
    <source>
        <dbReference type="EMBL" id="MEA5257944.1"/>
    </source>
</evidence>
<dbReference type="RefSeq" id="WP_323248673.1">
    <property type="nucleotide sequence ID" value="NZ_JAYFUL010000011.1"/>
</dbReference>
<sequence>MAPVKRYSVKQKIEDIATCLALDENQIKGFGYGNGRLGIALFYLYYGHLTADNTYAEKAEDLFSQAFDELRNEKFEGHFFEKDLAEFGMFIEFTQTANWFDFEAAEILESIDEVLLNHLEHAIEREDFDPFSGALVAGNYYSFRLESTDKIVPHLEKLVHGLYQKKNIDSDGNWFWKSKLTDPNGVVYTGISHGMGAILALLANLYEHNILPSLCAEMMLKGSHFLLTQAKEFEKHGYYFDDIVGQTNGISRLSLCYGDLGVSYGLLRVGQTLSNDVIYTKAIGILRNSILRSSLEQTGVRDAGLLYGASGNAMIYNMIFRLTGDNVFLSTAHYWQQRAIEYGQDTADSTAGFLPHLNRMYLATNVGFLQGIAGIGCAFIQTVCDDAPKMDKLIWLL</sequence>
<dbReference type="Pfam" id="PF05147">
    <property type="entry name" value="LANC_like"/>
    <property type="match status" value="1"/>
</dbReference>
<evidence type="ECO:0000313" key="2">
    <source>
        <dbReference type="Proteomes" id="UP001304671"/>
    </source>
</evidence>
<dbReference type="EMBL" id="JAYFUL010000011">
    <property type="protein sequence ID" value="MEA5257944.1"/>
    <property type="molecule type" value="Genomic_DNA"/>
</dbReference>
<reference evidence="1 2" key="1">
    <citation type="submission" date="2023-12" db="EMBL/GenBank/DDBJ databases">
        <title>Novel species of the genus Arcicella isolated from rivers.</title>
        <authorList>
            <person name="Lu H."/>
        </authorList>
    </citation>
    <scope>NUCLEOTIDE SEQUENCE [LARGE SCALE GENOMIC DNA]</scope>
    <source>
        <strain evidence="1 2">LMG 21963</strain>
    </source>
</reference>
<dbReference type="Proteomes" id="UP001304671">
    <property type="component" value="Unassembled WGS sequence"/>
</dbReference>
<gene>
    <name evidence="1" type="ORF">VB264_09110</name>
</gene>